<proteinExistence type="predicted"/>
<dbReference type="Proteomes" id="UP000285258">
    <property type="component" value="Unassembled WGS sequence"/>
</dbReference>
<dbReference type="EMBL" id="QIBW01000004">
    <property type="protein sequence ID" value="ROT90813.1"/>
    <property type="molecule type" value="Genomic_DNA"/>
</dbReference>
<comment type="caution">
    <text evidence="1">The sequence shown here is derived from an EMBL/GenBank/DDBJ whole genome shotgun (WGS) entry which is preliminary data.</text>
</comment>
<organism evidence="1 2">
    <name type="scientific">Gordonibacter urolithinfaciens</name>
    <dbReference type="NCBI Taxonomy" id="1335613"/>
    <lineage>
        <taxon>Bacteria</taxon>
        <taxon>Bacillati</taxon>
        <taxon>Actinomycetota</taxon>
        <taxon>Coriobacteriia</taxon>
        <taxon>Eggerthellales</taxon>
        <taxon>Eggerthellaceae</taxon>
        <taxon>Gordonibacter</taxon>
    </lineage>
</organism>
<accession>A0A423ULW5</accession>
<dbReference type="AlphaFoldDB" id="A0A423ULW5"/>
<protein>
    <submittedName>
        <fullName evidence="1">SufBD protein</fullName>
    </submittedName>
</protein>
<evidence type="ECO:0000313" key="1">
    <source>
        <dbReference type="EMBL" id="ROT90813.1"/>
    </source>
</evidence>
<gene>
    <name evidence="1" type="ORF">DMP12_04790</name>
</gene>
<name>A0A423ULW5_9ACTN</name>
<sequence length="159" mass="16732">MGGNGDNAQIELLTERLQGRDNADAHAALKELLALSEATDAVSAHFDTFARLLYAKSAFARTRGFLLIVANARWDAEGRTADIFDDLARLFSDPKPTTARQCVQAAPALAQAQPSLAPRIAEALESVDPGRYPDSTAPLVAADVAAALEAVRALGSTAT</sequence>
<reference evidence="2" key="1">
    <citation type="submission" date="2018-05" db="EMBL/GenBank/DDBJ databases">
        <title>Genome Sequencing of selected type strains of the family Eggerthellaceae.</title>
        <authorList>
            <person name="Danylec N."/>
            <person name="Stoll D.A."/>
            <person name="Doetsch A."/>
            <person name="Huch M."/>
        </authorList>
    </citation>
    <scope>NUCLEOTIDE SEQUENCE [LARGE SCALE GENOMIC DNA]</scope>
    <source>
        <strain evidence="2">DSM 27213</strain>
    </source>
</reference>
<dbReference type="RefSeq" id="WP_096227041.1">
    <property type="nucleotide sequence ID" value="NZ_CP168029.1"/>
</dbReference>
<evidence type="ECO:0000313" key="2">
    <source>
        <dbReference type="Proteomes" id="UP000285258"/>
    </source>
</evidence>